<name>A0A9P5VLS2_9FUNG</name>
<reference evidence="2" key="1">
    <citation type="journal article" date="2020" name="Fungal Divers.">
        <title>Resolving the Mortierellaceae phylogeny through synthesis of multi-gene phylogenetics and phylogenomics.</title>
        <authorList>
            <person name="Vandepol N."/>
            <person name="Liber J."/>
            <person name="Desiro A."/>
            <person name="Na H."/>
            <person name="Kennedy M."/>
            <person name="Barry K."/>
            <person name="Grigoriev I.V."/>
            <person name="Miller A.N."/>
            <person name="O'Donnell K."/>
            <person name="Stajich J.E."/>
            <person name="Bonito G."/>
        </authorList>
    </citation>
    <scope>NUCLEOTIDE SEQUENCE</scope>
    <source>
        <strain evidence="2">NVP1</strain>
    </source>
</reference>
<dbReference type="Proteomes" id="UP000696485">
    <property type="component" value="Unassembled WGS sequence"/>
</dbReference>
<dbReference type="EMBL" id="JAAAUY010000367">
    <property type="protein sequence ID" value="KAF9330830.1"/>
    <property type="molecule type" value="Genomic_DNA"/>
</dbReference>
<feature type="compositionally biased region" description="Polar residues" evidence="1">
    <location>
        <begin position="389"/>
        <end position="399"/>
    </location>
</feature>
<dbReference type="AlphaFoldDB" id="A0A9P5VLS2"/>
<keyword evidence="3" id="KW-1185">Reference proteome</keyword>
<sequence length="542" mass="60143">MTSQPLVASVCVDYLSHPLSAQHLLVCYQQITRQIAHAPLSAKDAATSFQHQSQTLLELLGQHQNLAIPKERPAPVGCQSQLRRMQNALWRRSSQSSLAKDVALVRPESLNWQKECDVLWLYGPLYEFSLLQLEYEKSAQAWLDVFDDQDQALAPSETTDVNEMEVMCPEPTTSEAPSSPFPEATENTVPADAQVIDMKSISPLATGPSELSELRISTIISHTESDSSSSSSPSSTSSMFRPQKSVLKQQGTRLQLIEELRCFATSPQYHSICNTLATFRSSTPSSVSGTRSEPLSPITSSLSAFVLPIFPEKHQYRSRDHRRASFPKSASHPNRLNTALTANPLSSTGVTSTKQLRFSLEVQELVFLPTSPPFRISRAKPTRAHSDPAIQTSTSSSFMAPSHPLPTLHAPSLRDRNLISTATAFGKENTTTFIKIQDRSSSSSPSSSSRSRNYGMTDEYEEEDELGISFDDDDYLFQDCVEDIERRQFVPSKGAVVVRRVQDEQHPRRIGPGVLWQVYTAVTGVKELIAWYGSMVYHSSSL</sequence>
<feature type="compositionally biased region" description="Low complexity" evidence="1">
    <location>
        <begin position="439"/>
        <end position="452"/>
    </location>
</feature>
<comment type="caution">
    <text evidence="2">The sequence shown here is derived from an EMBL/GenBank/DDBJ whole genome shotgun (WGS) entry which is preliminary data.</text>
</comment>
<feature type="region of interest" description="Disordered" evidence="1">
    <location>
        <begin position="377"/>
        <end position="410"/>
    </location>
</feature>
<feature type="region of interest" description="Disordered" evidence="1">
    <location>
        <begin position="435"/>
        <end position="462"/>
    </location>
</feature>
<evidence type="ECO:0000256" key="1">
    <source>
        <dbReference type="SAM" id="MobiDB-lite"/>
    </source>
</evidence>
<evidence type="ECO:0000313" key="3">
    <source>
        <dbReference type="Proteomes" id="UP000696485"/>
    </source>
</evidence>
<accession>A0A9P5VLS2</accession>
<organism evidence="2 3">
    <name type="scientific">Podila minutissima</name>
    <dbReference type="NCBI Taxonomy" id="64525"/>
    <lineage>
        <taxon>Eukaryota</taxon>
        <taxon>Fungi</taxon>
        <taxon>Fungi incertae sedis</taxon>
        <taxon>Mucoromycota</taxon>
        <taxon>Mortierellomycotina</taxon>
        <taxon>Mortierellomycetes</taxon>
        <taxon>Mortierellales</taxon>
        <taxon>Mortierellaceae</taxon>
        <taxon>Podila</taxon>
    </lineage>
</organism>
<feature type="compositionally biased region" description="Polar residues" evidence="1">
    <location>
        <begin position="331"/>
        <end position="346"/>
    </location>
</feature>
<gene>
    <name evidence="2" type="ORF">BG006_006237</name>
</gene>
<proteinExistence type="predicted"/>
<feature type="region of interest" description="Disordered" evidence="1">
    <location>
        <begin position="325"/>
        <end position="346"/>
    </location>
</feature>
<feature type="compositionally biased region" description="Low complexity" evidence="1">
    <location>
        <begin position="222"/>
        <end position="238"/>
    </location>
</feature>
<evidence type="ECO:0000313" key="2">
    <source>
        <dbReference type="EMBL" id="KAF9330830.1"/>
    </source>
</evidence>
<protein>
    <submittedName>
        <fullName evidence="2">Uncharacterized protein</fullName>
    </submittedName>
</protein>
<feature type="region of interest" description="Disordered" evidence="1">
    <location>
        <begin position="222"/>
        <end position="246"/>
    </location>
</feature>